<feature type="compositionally biased region" description="Pro residues" evidence="3">
    <location>
        <begin position="385"/>
        <end position="395"/>
    </location>
</feature>
<name>A0A2H3FRV8_FUSOX</name>
<reference evidence="5 6" key="2">
    <citation type="journal article" date="2017" name="Sci. Rep.">
        <title>A mobile pathogenicity chromosome in Fusarium oxysporum for infection of multiple cucurbit species.</title>
        <authorList>
            <person name="van Dam P."/>
            <person name="Fokkens L."/>
            <person name="Ayukawa Y."/>
            <person name="van der Gragt M."/>
            <person name="Ter Horst A."/>
            <person name="Brankovics B."/>
            <person name="Houterman P.M."/>
            <person name="Arie T."/>
            <person name="Rep M."/>
        </authorList>
    </citation>
    <scope>NUCLEOTIDE SEQUENCE [LARGE SCALE GENOMIC DNA]</scope>
    <source>
        <strain evidence="5 6">Forc016</strain>
    </source>
</reference>
<comment type="caution">
    <text evidence="5">The sequence shown here is derived from an EMBL/GenBank/DDBJ whole genome shotgun (WGS) entry which is preliminary data.</text>
</comment>
<protein>
    <recommendedName>
        <fullName evidence="4">HTH CENPB-type domain-containing protein</fullName>
    </recommendedName>
</protein>
<feature type="coiled-coil region" evidence="2">
    <location>
        <begin position="414"/>
        <end position="441"/>
    </location>
</feature>
<accession>A0A2H3FRV8</accession>
<keyword evidence="1" id="KW-0238">DNA-binding</keyword>
<keyword evidence="2" id="KW-0175">Coiled coil</keyword>
<dbReference type="InterPro" id="IPR006600">
    <property type="entry name" value="HTH_CenpB_DNA-bd_dom"/>
</dbReference>
<evidence type="ECO:0000256" key="2">
    <source>
        <dbReference type="SAM" id="Coils"/>
    </source>
</evidence>
<evidence type="ECO:0000313" key="6">
    <source>
        <dbReference type="Proteomes" id="UP000219602"/>
    </source>
</evidence>
<feature type="domain" description="HTH CENPB-type" evidence="4">
    <location>
        <begin position="51"/>
        <end position="121"/>
    </location>
</feature>
<feature type="compositionally biased region" description="Basic and acidic residues" evidence="3">
    <location>
        <begin position="488"/>
        <end position="518"/>
    </location>
</feature>
<dbReference type="Proteomes" id="UP000219602">
    <property type="component" value="Chromosome RC"/>
</dbReference>
<dbReference type="STRING" id="327505.A0A2H3FRV8"/>
<dbReference type="PANTHER" id="PTHR19303">
    <property type="entry name" value="TRANSPOSON"/>
    <property type="match status" value="1"/>
</dbReference>
<dbReference type="Pfam" id="PF03184">
    <property type="entry name" value="DDE_1"/>
    <property type="match status" value="1"/>
</dbReference>
<dbReference type="EMBL" id="MABQ02000012">
    <property type="protein sequence ID" value="PCD22097.1"/>
    <property type="molecule type" value="Genomic_DNA"/>
</dbReference>
<dbReference type="GO" id="GO:0003677">
    <property type="term" value="F:DNA binding"/>
    <property type="evidence" value="ECO:0007669"/>
    <property type="project" value="UniProtKB-KW"/>
</dbReference>
<dbReference type="PROSITE" id="PS51253">
    <property type="entry name" value="HTH_CENPB"/>
    <property type="match status" value="1"/>
</dbReference>
<feature type="region of interest" description="Disordered" evidence="3">
    <location>
        <begin position="484"/>
        <end position="531"/>
    </location>
</feature>
<evidence type="ECO:0000256" key="3">
    <source>
        <dbReference type="SAM" id="MobiDB-lite"/>
    </source>
</evidence>
<gene>
    <name evidence="5" type="ORF">AU210_015897</name>
</gene>
<proteinExistence type="predicted"/>
<feature type="region of interest" description="Disordered" evidence="3">
    <location>
        <begin position="383"/>
        <end position="403"/>
    </location>
</feature>
<reference evidence="5 6" key="1">
    <citation type="journal article" date="2016" name="Environ. Microbiol.">
        <title>Effector profiles distinguish formae speciales of Fusarium oxysporum.</title>
        <authorList>
            <person name="van Dam P."/>
            <person name="Fokkens L."/>
            <person name="Schmidt S.M."/>
            <person name="Linmans J.H."/>
            <person name="Kistler H.C."/>
            <person name="Ma L.J."/>
            <person name="Rep M."/>
        </authorList>
    </citation>
    <scope>NUCLEOTIDE SEQUENCE [LARGE SCALE GENOMIC DNA]</scope>
    <source>
        <strain evidence="5 6">Forc016</strain>
    </source>
</reference>
<organism evidence="5 6">
    <name type="scientific">Fusarium oxysporum f. sp. radicis-cucumerinum</name>
    <dbReference type="NCBI Taxonomy" id="327505"/>
    <lineage>
        <taxon>Eukaryota</taxon>
        <taxon>Fungi</taxon>
        <taxon>Dikarya</taxon>
        <taxon>Ascomycota</taxon>
        <taxon>Pezizomycotina</taxon>
        <taxon>Sordariomycetes</taxon>
        <taxon>Hypocreomycetidae</taxon>
        <taxon>Hypocreales</taxon>
        <taxon>Nectriaceae</taxon>
        <taxon>Fusarium</taxon>
        <taxon>Fusarium oxysporum species complex</taxon>
    </lineage>
</organism>
<sequence>MVSPDEARQNDIKEIRERLQNGESLRSCATLYGKRESTLRGQLKGAQTARKGQESRQLLSPVQEQEIIDFIKHEERCGRALSRGELRDLANGIVNPDAIGITIGRNWPDRFLKRHPGVKMKASTHLEAARSNDTTPVLLRRFYATLSSTVEELQIVPSRMYNMDEHGLQEGLTKSGMVLGDALTKRATVTESDWRNWVSILESGNAEGRRLRPTVVFQGDCLQEQWFPEHFPNWGYDVSETGWATQDVCLKWLRETFLPSTKPKNPADWRLLIVDGFTGHVSVQFRFMALFHKVQILYLPPHSSHITQPFDVGVFSPTKAIFKRLAKPFAGFNATAPIHKQRFIQIYKKATDEAITVRNIRQGFKGAGIWPISLEKALEKVVAPSQPPAQNPAPRTPQHQRVTSRVMPYTPKSGNELISQVKELQSQQEGYERNLRHLGTKTAEELDRLKAQNTIERQKSTFLQMEIDSQKPQPRQKVVWHPQARYPGPEEIRQARKLKNERIEKKRKREAEKEECRKKNNTIVVADESRS</sequence>
<dbReference type="GO" id="GO:0005634">
    <property type="term" value="C:nucleus"/>
    <property type="evidence" value="ECO:0007669"/>
    <property type="project" value="TreeGrafter"/>
</dbReference>
<dbReference type="InterPro" id="IPR050863">
    <property type="entry name" value="CenT-Element_Derived"/>
</dbReference>
<dbReference type="PANTHER" id="PTHR19303:SF74">
    <property type="entry name" value="POGO TRANSPOSABLE ELEMENT WITH KRAB DOMAIN"/>
    <property type="match status" value="1"/>
</dbReference>
<evidence type="ECO:0000313" key="5">
    <source>
        <dbReference type="EMBL" id="PCD22097.1"/>
    </source>
</evidence>
<dbReference type="AlphaFoldDB" id="A0A2H3FRV8"/>
<evidence type="ECO:0000259" key="4">
    <source>
        <dbReference type="PROSITE" id="PS51253"/>
    </source>
</evidence>
<dbReference type="InterPro" id="IPR004875">
    <property type="entry name" value="DDE_SF_endonuclease_dom"/>
</dbReference>
<evidence type="ECO:0000256" key="1">
    <source>
        <dbReference type="ARBA" id="ARBA00023125"/>
    </source>
</evidence>